<feature type="region of interest" description="Disordered" evidence="1">
    <location>
        <begin position="36"/>
        <end position="119"/>
    </location>
</feature>
<organism evidence="2 3">
    <name type="scientific">Halovenus aranensis</name>
    <dbReference type="NCBI Taxonomy" id="890420"/>
    <lineage>
        <taxon>Archaea</taxon>
        <taxon>Methanobacteriati</taxon>
        <taxon>Methanobacteriota</taxon>
        <taxon>Stenosarchaea group</taxon>
        <taxon>Halobacteria</taxon>
        <taxon>Halobacteriales</taxon>
        <taxon>Haloarculaceae</taxon>
        <taxon>Halovenus</taxon>
    </lineage>
</organism>
<feature type="compositionally biased region" description="Low complexity" evidence="1">
    <location>
        <begin position="92"/>
        <end position="101"/>
    </location>
</feature>
<keyword evidence="3" id="KW-1185">Reference proteome</keyword>
<evidence type="ECO:0000256" key="1">
    <source>
        <dbReference type="SAM" id="MobiDB-lite"/>
    </source>
</evidence>
<name>A0A1G8V680_9EURY</name>
<evidence type="ECO:0000313" key="2">
    <source>
        <dbReference type="EMBL" id="SDJ61636.1"/>
    </source>
</evidence>
<proteinExistence type="predicted"/>
<protein>
    <submittedName>
        <fullName evidence="2">Uncharacterized protein</fullName>
    </submittedName>
</protein>
<dbReference type="Proteomes" id="UP000198856">
    <property type="component" value="Unassembled WGS sequence"/>
</dbReference>
<dbReference type="STRING" id="890420.SAMN05216226_10624"/>
<accession>A0A1G8V680</accession>
<reference evidence="2 3" key="1">
    <citation type="submission" date="2016-10" db="EMBL/GenBank/DDBJ databases">
        <authorList>
            <person name="de Groot N.N."/>
        </authorList>
    </citation>
    <scope>NUCLEOTIDE SEQUENCE [LARGE SCALE GENOMIC DNA]</scope>
    <source>
        <strain evidence="2 3">IBRC-M10015</strain>
    </source>
</reference>
<dbReference type="EMBL" id="FNFC01000006">
    <property type="protein sequence ID" value="SDJ61636.1"/>
    <property type="molecule type" value="Genomic_DNA"/>
</dbReference>
<sequence length="489" mass="52129">MNIHGMNRRRIRTVVLVAVGLAVLVAMAGCSMTVPFGDDTDDSGPATPDGTETPSPEAESPSPSAGDRDSGSQTETPGGADSDSGPDDGESTTENGDTAEATGEEETTGPISDTGLPVDENRVYNLTRDLLGSDADAPTVSVEELNYRSGETDRPFFEYMGLTNDTEGGSTGAASAAVAEGPNSVVVNEDVLGQYENNSVDRFGLLLAHEFAHTIQMEEGWSRAELARKLDLSTSESLMLYRSLVEGGAVFTADQYADEEDLELSQIARFDRQYGAAPDEQVYAYAPYHHGGQYFDTVLDAATGLGAVYTDDTPASTEAVLHPEYNDTEPSRVSFSATSNRTGWERQRSTDDRLGSLFVHVVMTAHADRAVAEKASKGWANDKVFGFENGSNSAFAWATHWDTADDADEFAVAFNRTLTSRTDESATNISVARAGNRSVVVLTGPRTFRNAIAIDGENATLDITLQADSDGSVDTWATDSPSRQTAVTG</sequence>
<feature type="compositionally biased region" description="Polar residues" evidence="1">
    <location>
        <begin position="331"/>
        <end position="342"/>
    </location>
</feature>
<gene>
    <name evidence="2" type="ORF">SAMN05216226_10624</name>
</gene>
<dbReference type="AlphaFoldDB" id="A0A1G8V680"/>
<evidence type="ECO:0000313" key="3">
    <source>
        <dbReference type="Proteomes" id="UP000198856"/>
    </source>
</evidence>
<feature type="compositionally biased region" description="Low complexity" evidence="1">
    <location>
        <begin position="51"/>
        <end position="65"/>
    </location>
</feature>
<feature type="region of interest" description="Disordered" evidence="1">
    <location>
        <begin position="327"/>
        <end position="346"/>
    </location>
</feature>